<accession>A0A1Y2M3R0</accession>
<dbReference type="PANTHER" id="PTHR47797">
    <property type="entry name" value="DEHYDROGENASE, PUTATIVE (AFU_ORTHOLOGUE AFUA_8G05805)-RELATED"/>
    <property type="match status" value="1"/>
</dbReference>
<dbReference type="Proteomes" id="UP000193240">
    <property type="component" value="Unassembled WGS sequence"/>
</dbReference>
<dbReference type="EMBL" id="KZ107841">
    <property type="protein sequence ID" value="OSS50765.1"/>
    <property type="molecule type" value="Genomic_DNA"/>
</dbReference>
<dbReference type="SUPFAM" id="SSF49344">
    <property type="entry name" value="CBD9-like"/>
    <property type="match status" value="1"/>
</dbReference>
<dbReference type="Gene3D" id="2.60.40.1210">
    <property type="entry name" value="Cellobiose dehydrogenase, cytochrome domain"/>
    <property type="match status" value="1"/>
</dbReference>
<feature type="domain" description="Cellobiose dehydrogenase-like cytochrome" evidence="2">
    <location>
        <begin position="30"/>
        <end position="130"/>
    </location>
</feature>
<reference evidence="3 4" key="1">
    <citation type="journal article" date="2017" name="Genome Announc.">
        <title>Genome sequence of the saprophytic ascomycete Epicoccum nigrum ICMP 19927 strain isolated from New Zealand.</title>
        <authorList>
            <person name="Fokin M."/>
            <person name="Fleetwood D."/>
            <person name="Weir B.S."/>
            <person name="Villas-Boas S.G."/>
        </authorList>
    </citation>
    <scope>NUCLEOTIDE SEQUENCE [LARGE SCALE GENOMIC DNA]</scope>
    <source>
        <strain evidence="3 4">ICMP 19927</strain>
    </source>
</reference>
<gene>
    <name evidence="3" type="ORF">B5807_04400</name>
</gene>
<feature type="chain" id="PRO_5012486055" description="Cellobiose dehydrogenase-like cytochrome domain-containing protein" evidence="1">
    <location>
        <begin position="23"/>
        <end position="132"/>
    </location>
</feature>
<evidence type="ECO:0000313" key="3">
    <source>
        <dbReference type="EMBL" id="OSS50765.1"/>
    </source>
</evidence>
<dbReference type="AlphaFoldDB" id="A0A1Y2M3R0"/>
<feature type="signal peptide" evidence="1">
    <location>
        <begin position="1"/>
        <end position="22"/>
    </location>
</feature>
<evidence type="ECO:0000313" key="4">
    <source>
        <dbReference type="Proteomes" id="UP000193240"/>
    </source>
</evidence>
<sequence>MRSNWRTLLFSGLLGLASQASAQVAKVCPSTNVCFQLNIPESTASSGSGDIFFQISAPTTYSWVALGQGQKMPGSNMFVVYTSADGNNVTLSPRSSSGYSMPTLNSNTKVELLGGSGVSNGVMTANVKCEPP</sequence>
<dbReference type="Pfam" id="PF16010">
    <property type="entry name" value="CDH-cyt"/>
    <property type="match status" value="1"/>
</dbReference>
<organism evidence="3 4">
    <name type="scientific">Epicoccum nigrum</name>
    <name type="common">Soil fungus</name>
    <name type="synonym">Epicoccum purpurascens</name>
    <dbReference type="NCBI Taxonomy" id="105696"/>
    <lineage>
        <taxon>Eukaryota</taxon>
        <taxon>Fungi</taxon>
        <taxon>Dikarya</taxon>
        <taxon>Ascomycota</taxon>
        <taxon>Pezizomycotina</taxon>
        <taxon>Dothideomycetes</taxon>
        <taxon>Pleosporomycetidae</taxon>
        <taxon>Pleosporales</taxon>
        <taxon>Pleosporineae</taxon>
        <taxon>Didymellaceae</taxon>
        <taxon>Epicoccum</taxon>
    </lineage>
</organism>
<dbReference type="STRING" id="105696.A0A1Y2M3R0"/>
<protein>
    <recommendedName>
        <fullName evidence="2">Cellobiose dehydrogenase-like cytochrome domain-containing protein</fullName>
    </recommendedName>
</protein>
<keyword evidence="1" id="KW-0732">Signal</keyword>
<evidence type="ECO:0000259" key="2">
    <source>
        <dbReference type="Pfam" id="PF16010"/>
    </source>
</evidence>
<keyword evidence="4" id="KW-1185">Reference proteome</keyword>
<dbReference type="PANTHER" id="PTHR47797:SF1">
    <property type="entry name" value="CYTOCHROME B561 DOMAIN-CONTAINING PROTEIN-RELATED"/>
    <property type="match status" value="1"/>
</dbReference>
<proteinExistence type="predicted"/>
<name>A0A1Y2M3R0_EPING</name>
<evidence type="ECO:0000256" key="1">
    <source>
        <dbReference type="SAM" id="SignalP"/>
    </source>
</evidence>
<dbReference type="InParanoid" id="A0A1Y2M3R0"/>
<dbReference type="CDD" id="cd09630">
    <property type="entry name" value="CDH_like_cytochrome"/>
    <property type="match status" value="1"/>
</dbReference>
<dbReference type="InterPro" id="IPR015920">
    <property type="entry name" value="Cellobiose_DH-like_cyt"/>
</dbReference>